<feature type="signal peptide" evidence="2">
    <location>
        <begin position="1"/>
        <end position="24"/>
    </location>
</feature>
<proteinExistence type="predicted"/>
<keyword evidence="1" id="KW-0472">Membrane</keyword>
<comment type="caution">
    <text evidence="3">The sequence shown here is derived from an EMBL/GenBank/DDBJ whole genome shotgun (WGS) entry which is preliminary data.</text>
</comment>
<gene>
    <name evidence="3" type="ORF">A2415_04895</name>
</gene>
<dbReference type="AlphaFoldDB" id="A0A1F4WM39"/>
<accession>A0A1F4WM39</accession>
<sequence length="208" mass="23002">MRKLLIYIGFILACLAVAATFATAGTYAQLVGAVLLYPVLVFIALKLFPHGKPKTVPSSCPLVSAQPLVGDAVEETNVDDHSKREFLNLIGTAGITFFLYSIFDKRAESIFLGKAMNSGITAIEDAVGNIINPAMVQPTDGYQISDIDTDDMVYTYFGYTRVDGGWFITRQDESTGTFRYVRGSGDYQANWDVRGDLNYDYFHNIFSK</sequence>
<evidence type="ECO:0000256" key="1">
    <source>
        <dbReference type="SAM" id="Phobius"/>
    </source>
</evidence>
<organism evidence="3 4">
    <name type="scientific">candidate division WWE3 bacterium RIFOXYC1_FULL_39_7</name>
    <dbReference type="NCBI Taxonomy" id="1802643"/>
    <lineage>
        <taxon>Bacteria</taxon>
        <taxon>Katanobacteria</taxon>
    </lineage>
</organism>
<keyword evidence="1" id="KW-1133">Transmembrane helix</keyword>
<name>A0A1F4WM39_UNCKA</name>
<keyword evidence="2" id="KW-0732">Signal</keyword>
<evidence type="ECO:0000313" key="4">
    <source>
        <dbReference type="Proteomes" id="UP000179113"/>
    </source>
</evidence>
<protein>
    <submittedName>
        <fullName evidence="3">Uncharacterized protein</fullName>
    </submittedName>
</protein>
<feature type="transmembrane region" description="Helical" evidence="1">
    <location>
        <begin position="86"/>
        <end position="103"/>
    </location>
</feature>
<dbReference type="Proteomes" id="UP000179113">
    <property type="component" value="Unassembled WGS sequence"/>
</dbReference>
<feature type="transmembrane region" description="Helical" evidence="1">
    <location>
        <begin position="28"/>
        <end position="48"/>
    </location>
</feature>
<dbReference type="EMBL" id="MEWA01000014">
    <property type="protein sequence ID" value="OGC69963.1"/>
    <property type="molecule type" value="Genomic_DNA"/>
</dbReference>
<reference evidence="3 4" key="1">
    <citation type="journal article" date="2016" name="Nat. Commun.">
        <title>Thousands of microbial genomes shed light on interconnected biogeochemical processes in an aquifer system.</title>
        <authorList>
            <person name="Anantharaman K."/>
            <person name="Brown C.T."/>
            <person name="Hug L.A."/>
            <person name="Sharon I."/>
            <person name="Castelle C.J."/>
            <person name="Probst A.J."/>
            <person name="Thomas B.C."/>
            <person name="Singh A."/>
            <person name="Wilkins M.J."/>
            <person name="Karaoz U."/>
            <person name="Brodie E.L."/>
            <person name="Williams K.H."/>
            <person name="Hubbard S.S."/>
            <person name="Banfield J.F."/>
        </authorList>
    </citation>
    <scope>NUCLEOTIDE SEQUENCE [LARGE SCALE GENOMIC DNA]</scope>
</reference>
<evidence type="ECO:0000313" key="3">
    <source>
        <dbReference type="EMBL" id="OGC69963.1"/>
    </source>
</evidence>
<keyword evidence="1" id="KW-0812">Transmembrane</keyword>
<feature type="chain" id="PRO_5009515086" evidence="2">
    <location>
        <begin position="25"/>
        <end position="208"/>
    </location>
</feature>
<evidence type="ECO:0000256" key="2">
    <source>
        <dbReference type="SAM" id="SignalP"/>
    </source>
</evidence>